<dbReference type="Proteomes" id="UP000004995">
    <property type="component" value="Unassembled WGS sequence"/>
</dbReference>
<dbReference type="EMBL" id="AGNK02000610">
    <property type="status" value="NOT_ANNOTATED_CDS"/>
    <property type="molecule type" value="Genomic_DNA"/>
</dbReference>
<dbReference type="InParanoid" id="K3Z263"/>
<reference evidence="2" key="1">
    <citation type="journal article" date="2012" name="Nat. Biotechnol.">
        <title>Reference genome sequence of the model plant Setaria.</title>
        <authorList>
            <person name="Bennetzen J.L."/>
            <person name="Schmutz J."/>
            <person name="Wang H."/>
            <person name="Percifield R."/>
            <person name="Hawkins J."/>
            <person name="Pontaroli A.C."/>
            <person name="Estep M."/>
            <person name="Feng L."/>
            <person name="Vaughn J.N."/>
            <person name="Grimwood J."/>
            <person name="Jenkins J."/>
            <person name="Barry K."/>
            <person name="Lindquist E."/>
            <person name="Hellsten U."/>
            <person name="Deshpande S."/>
            <person name="Wang X."/>
            <person name="Wu X."/>
            <person name="Mitros T."/>
            <person name="Triplett J."/>
            <person name="Yang X."/>
            <person name="Ye C.Y."/>
            <person name="Mauro-Herrera M."/>
            <person name="Wang L."/>
            <person name="Li P."/>
            <person name="Sharma M."/>
            <person name="Sharma R."/>
            <person name="Ronald P.C."/>
            <person name="Panaud O."/>
            <person name="Kellogg E.A."/>
            <person name="Brutnell T.P."/>
            <person name="Doust A.N."/>
            <person name="Tuskan G.A."/>
            <person name="Rokhsar D."/>
            <person name="Devos K.M."/>
        </authorList>
    </citation>
    <scope>NUCLEOTIDE SEQUENCE [LARGE SCALE GENOMIC DNA]</scope>
    <source>
        <strain evidence="2">cv. Yugu1</strain>
    </source>
</reference>
<dbReference type="AlphaFoldDB" id="K3Z263"/>
<dbReference type="Gramene" id="KQL32229">
    <property type="protein sequence ID" value="KQL32229"/>
    <property type="gene ID" value="SETIT_020631mg"/>
</dbReference>
<accession>K3Z263</accession>
<evidence type="ECO:0000313" key="2">
    <source>
        <dbReference type="Proteomes" id="UP000004995"/>
    </source>
</evidence>
<dbReference type="HOGENOM" id="CLU_3176307_0_0_1"/>
<reference evidence="1" key="2">
    <citation type="submission" date="2018-08" db="UniProtKB">
        <authorList>
            <consortium name="EnsemblPlants"/>
        </authorList>
    </citation>
    <scope>IDENTIFICATION</scope>
    <source>
        <strain evidence="1">Yugu1</strain>
    </source>
</reference>
<sequence length="47" mass="5235">MVAALLGLFCYRQVSELHTWRPGAICGDANATNRNIVGTIYLDPWNL</sequence>
<organism evidence="1 2">
    <name type="scientific">Setaria italica</name>
    <name type="common">Foxtail millet</name>
    <name type="synonym">Panicum italicum</name>
    <dbReference type="NCBI Taxonomy" id="4555"/>
    <lineage>
        <taxon>Eukaryota</taxon>
        <taxon>Viridiplantae</taxon>
        <taxon>Streptophyta</taxon>
        <taxon>Embryophyta</taxon>
        <taxon>Tracheophyta</taxon>
        <taxon>Spermatophyta</taxon>
        <taxon>Magnoliopsida</taxon>
        <taxon>Liliopsida</taxon>
        <taxon>Poales</taxon>
        <taxon>Poaceae</taxon>
        <taxon>PACMAD clade</taxon>
        <taxon>Panicoideae</taxon>
        <taxon>Panicodae</taxon>
        <taxon>Paniceae</taxon>
        <taxon>Cenchrinae</taxon>
        <taxon>Setaria</taxon>
    </lineage>
</organism>
<name>K3Z263_SETIT</name>
<evidence type="ECO:0000313" key="1">
    <source>
        <dbReference type="EnsemblPlants" id="KQL32229"/>
    </source>
</evidence>
<keyword evidence="2" id="KW-1185">Reference proteome</keyword>
<proteinExistence type="predicted"/>
<dbReference type="EnsemblPlants" id="KQL32229">
    <property type="protein sequence ID" value="KQL32229"/>
    <property type="gene ID" value="SETIT_020631mg"/>
</dbReference>
<protein>
    <submittedName>
        <fullName evidence="1">Uncharacterized protein</fullName>
    </submittedName>
</protein>